<dbReference type="InterPro" id="IPR057887">
    <property type="entry name" value="IQUB_helical"/>
</dbReference>
<keyword evidence="3" id="KW-1185">Reference proteome</keyword>
<reference evidence="2 3" key="1">
    <citation type="submission" date="2019-08" db="EMBL/GenBank/DDBJ databases">
        <title>The genome of the soybean aphid Biotype 1, its phylome, world population structure and adaptation to the North American continent.</title>
        <authorList>
            <person name="Giordano R."/>
            <person name="Donthu R.K."/>
            <person name="Hernandez A.G."/>
            <person name="Wright C.L."/>
            <person name="Zimin A.V."/>
        </authorList>
    </citation>
    <scope>NUCLEOTIDE SEQUENCE [LARGE SCALE GENOMIC DNA]</scope>
    <source>
        <tissue evidence="2">Whole aphids</tissue>
    </source>
</reference>
<dbReference type="GO" id="GO:0060271">
    <property type="term" value="P:cilium assembly"/>
    <property type="evidence" value="ECO:0007669"/>
    <property type="project" value="TreeGrafter"/>
</dbReference>
<evidence type="ECO:0000313" key="3">
    <source>
        <dbReference type="Proteomes" id="UP000475862"/>
    </source>
</evidence>
<protein>
    <recommendedName>
        <fullName evidence="1">IQ motif and ubiquitin-like domain-containing protein</fullName>
    </recommendedName>
</protein>
<dbReference type="PROSITE" id="PS50096">
    <property type="entry name" value="IQ"/>
    <property type="match status" value="1"/>
</dbReference>
<dbReference type="PANTHER" id="PTHR21074:SF0">
    <property type="entry name" value="IQ AND UBIQUITIN-LIKE DOMAIN-CONTAINING PROTEIN"/>
    <property type="match status" value="1"/>
</dbReference>
<dbReference type="InterPro" id="IPR037695">
    <property type="entry name" value="IQUB"/>
</dbReference>
<evidence type="ECO:0000313" key="2">
    <source>
        <dbReference type="EMBL" id="KAE9536536.1"/>
    </source>
</evidence>
<dbReference type="Proteomes" id="UP000475862">
    <property type="component" value="Unassembled WGS sequence"/>
</dbReference>
<comment type="caution">
    <text evidence="2">The sequence shown here is derived from an EMBL/GenBank/DDBJ whole genome shotgun (WGS) entry which is preliminary data.</text>
</comment>
<dbReference type="AlphaFoldDB" id="A0A6G0TP90"/>
<dbReference type="PANTHER" id="PTHR21074">
    <property type="entry name" value="IQ AND UBIQUITIN-LIKE DOMAIN-CONTAINING PROTEIN"/>
    <property type="match status" value="1"/>
</dbReference>
<dbReference type="GO" id="GO:0001669">
    <property type="term" value="C:acrosomal vesicle"/>
    <property type="evidence" value="ECO:0007669"/>
    <property type="project" value="TreeGrafter"/>
</dbReference>
<dbReference type="Pfam" id="PF25805">
    <property type="entry name" value="IQUB"/>
    <property type="match status" value="1"/>
</dbReference>
<dbReference type="EMBL" id="VYZN01000023">
    <property type="protein sequence ID" value="KAE9536536.1"/>
    <property type="molecule type" value="Genomic_DNA"/>
</dbReference>
<dbReference type="GO" id="GO:0030317">
    <property type="term" value="P:flagellated sperm motility"/>
    <property type="evidence" value="ECO:0007669"/>
    <property type="project" value="TreeGrafter"/>
</dbReference>
<sequence length="781" mass="90483">MMSVVKHQLSNLQLQNTPLSLVQTPKFEKQALSSIFKRSNASAIFSVFCSDRAFKMSVDFSRRFVAAIGKGSAQITTSNHVNIDKDIKMYSNLSIPPNQYASIPVQIKLPNNNTLSTNFALSDTILEVKRFILPALQPKIENIQQIKCVMHEEHKVLETNDYTVLKQKWNNSTIQISVSIKHHEDIEKISNEPNTSGASAQLIIHPEYGNILDTNAMIPKQVTGYKNKNTGKLYRNTIVQTVSENIDIDSQYYENKMSMAIQTIQTKDATTESIVEFGTQTESMDVLRSLNVIREITPRQSVILPDVNRIKDLDKYARVIQKSVRLWISRKKFKRILEYYYYKKKLTCDEEKNLKNIIKFEQSQNKLNLQYPTKTRDFEALYSIIHDHYKNIKSSEKNKSPKCVINENKEHLKKELECFKEITKHQNQVKEIAKDKKIFRQLYKISKPVIMTRSNGETISIKTPETYQAKQLMKLYLDLKKNNLSKDERTKLLLKLRETLEPFREIDLTKPIIDLLTRELTMLNVIQIEDDKLQILRKRIEISFQWILKQPEINPAITSKILKPINYIKCYNCRKLKTLNRFVMKANLTKATTCKDCSHLYRITIDQIILTPHENILQNIKITEAQLCTKTCLAFFLNAEDIYYLVTVIWKGKSAISDCNDIIQLRLVRWNKELEWSPSNTILLSIEEAYFHSKIRNIYKMYSSTLIDSINFKHILAKKYFKGLIEQAEECDRKSIECFGSKATLMIGVAIALISVNGGQARVVDKVALFKIYCSKLPAPI</sequence>
<feature type="domain" description="IQ motif and ubiquitin-like" evidence="1">
    <location>
        <begin position="434"/>
        <end position="559"/>
    </location>
</feature>
<name>A0A6G0TP90_APHGL</name>
<gene>
    <name evidence="2" type="ORF">AGLY_007325</name>
</gene>
<dbReference type="OrthoDB" id="10265862at2759"/>
<accession>A0A6G0TP90</accession>
<organism evidence="2 3">
    <name type="scientific">Aphis glycines</name>
    <name type="common">Soybean aphid</name>
    <dbReference type="NCBI Taxonomy" id="307491"/>
    <lineage>
        <taxon>Eukaryota</taxon>
        <taxon>Metazoa</taxon>
        <taxon>Ecdysozoa</taxon>
        <taxon>Arthropoda</taxon>
        <taxon>Hexapoda</taxon>
        <taxon>Insecta</taxon>
        <taxon>Pterygota</taxon>
        <taxon>Neoptera</taxon>
        <taxon>Paraneoptera</taxon>
        <taxon>Hemiptera</taxon>
        <taxon>Sternorrhyncha</taxon>
        <taxon>Aphidomorpha</taxon>
        <taxon>Aphidoidea</taxon>
        <taxon>Aphididae</taxon>
        <taxon>Aphidini</taxon>
        <taxon>Aphis</taxon>
        <taxon>Aphis</taxon>
    </lineage>
</organism>
<dbReference type="GO" id="GO:0031514">
    <property type="term" value="C:motile cilium"/>
    <property type="evidence" value="ECO:0007669"/>
    <property type="project" value="TreeGrafter"/>
</dbReference>
<proteinExistence type="predicted"/>
<evidence type="ECO:0000259" key="1">
    <source>
        <dbReference type="Pfam" id="PF25805"/>
    </source>
</evidence>